<keyword evidence="2" id="KW-0472">Membrane</keyword>
<evidence type="ECO:0000313" key="3">
    <source>
        <dbReference type="EMBL" id="QHT96219.1"/>
    </source>
</evidence>
<evidence type="ECO:0000256" key="2">
    <source>
        <dbReference type="SAM" id="Phobius"/>
    </source>
</evidence>
<evidence type="ECO:0000256" key="1">
    <source>
        <dbReference type="SAM" id="MobiDB-lite"/>
    </source>
</evidence>
<dbReference type="EMBL" id="MN740254">
    <property type="protein sequence ID" value="QHT96219.1"/>
    <property type="molecule type" value="Genomic_DNA"/>
</dbReference>
<feature type="compositionally biased region" description="Low complexity" evidence="1">
    <location>
        <begin position="80"/>
        <end position="94"/>
    </location>
</feature>
<dbReference type="AlphaFoldDB" id="A0A6C0IU44"/>
<reference evidence="3" key="1">
    <citation type="journal article" date="2020" name="Nature">
        <title>Giant virus diversity and host interactions through global metagenomics.</title>
        <authorList>
            <person name="Schulz F."/>
            <person name="Roux S."/>
            <person name="Paez-Espino D."/>
            <person name="Jungbluth S."/>
            <person name="Walsh D.A."/>
            <person name="Denef V.J."/>
            <person name="McMahon K.D."/>
            <person name="Konstantinidis K.T."/>
            <person name="Eloe-Fadrosh E.A."/>
            <person name="Kyrpides N.C."/>
            <person name="Woyke T."/>
        </authorList>
    </citation>
    <scope>NUCLEOTIDE SEQUENCE</scope>
    <source>
        <strain evidence="3">GVMAG-M-3300024302-11</strain>
    </source>
</reference>
<feature type="transmembrane region" description="Helical" evidence="2">
    <location>
        <begin position="31"/>
        <end position="48"/>
    </location>
</feature>
<feature type="region of interest" description="Disordered" evidence="1">
    <location>
        <begin position="53"/>
        <end position="170"/>
    </location>
</feature>
<keyword evidence="2" id="KW-1133">Transmembrane helix</keyword>
<accession>A0A6C0IU44</accession>
<organism evidence="3">
    <name type="scientific">viral metagenome</name>
    <dbReference type="NCBI Taxonomy" id="1070528"/>
    <lineage>
        <taxon>unclassified sequences</taxon>
        <taxon>metagenomes</taxon>
        <taxon>organismal metagenomes</taxon>
    </lineage>
</organism>
<feature type="compositionally biased region" description="Acidic residues" evidence="1">
    <location>
        <begin position="130"/>
        <end position="141"/>
    </location>
</feature>
<feature type="compositionally biased region" description="Low complexity" evidence="1">
    <location>
        <begin position="104"/>
        <end position="122"/>
    </location>
</feature>
<name>A0A6C0IU44_9ZZZZ</name>
<proteinExistence type="predicted"/>
<protein>
    <submittedName>
        <fullName evidence="3">Uncharacterized protein</fullName>
    </submittedName>
</protein>
<sequence>MSSNSLETQDLESNSSGVISKVTTFITSKKGMYLFAAIVLVGAIYYYTQNTKKESNEQEQDQEQQYQPPAGYVTVPVEMLQGLQQQPGYGQAQEEQYEEPLDLQTQHTQPQANQQQTNQQAPSFRHNQQIEEDDDEAEEIQEQNLSKLEMESIQAQLNNMQQQRGNPNNA</sequence>
<keyword evidence="2" id="KW-0812">Transmembrane</keyword>
<feature type="compositionally biased region" description="Polar residues" evidence="1">
    <location>
        <begin position="153"/>
        <end position="170"/>
    </location>
</feature>